<dbReference type="EMBL" id="MN918675">
    <property type="protein sequence ID" value="QJI53543.1"/>
    <property type="molecule type" value="Genomic_RNA"/>
</dbReference>
<evidence type="ECO:0000313" key="2">
    <source>
        <dbReference type="EMBL" id="QJI53543.1"/>
    </source>
</evidence>
<feature type="compositionally biased region" description="Low complexity" evidence="1">
    <location>
        <begin position="143"/>
        <end position="159"/>
    </location>
</feature>
<proteinExistence type="predicted"/>
<feature type="compositionally biased region" description="Low complexity" evidence="1">
    <location>
        <begin position="274"/>
        <end position="287"/>
    </location>
</feature>
<accession>A0A6M3YNS7</accession>
<evidence type="ECO:0000256" key="1">
    <source>
        <dbReference type="SAM" id="MobiDB-lite"/>
    </source>
</evidence>
<feature type="region of interest" description="Disordered" evidence="1">
    <location>
        <begin position="134"/>
        <end position="321"/>
    </location>
</feature>
<sequence>MQSIWSIESDLSEQDGKRRILERAHALRSNLIAQCRTPDVVYGRRTNGAPRPDICKTHPVEPSIGALSADLASLQLSGPVHHSQGGTTRRLLGTLSSPRGILSGKRREYCPSEAVCARDHKFDPTERAVAAVFDRTTGGGHLPPNRRSGPRRSPSPTARFNRASAAYPPGIATAGGGSAGSREHSPRRAILGGSDIQCPADNRHLSRTERGRSGSTSSEDSGESLRVPHCNQFRRRVERRRRPSSSPDSAPRNRTPNVPRVKRTSDSRGVRWTSGSSCSSRGSCDASSELRTNQYSNRGHRDRPEWRDQFPRGEHNSSNELPAYINPRAIDFCNLDSVRAQSQRTQFNQGLSNREVADARSFLNFERRLLRKMSDRLPIMWRALWDEYKITTSHRVRLMRLHCQERDRSISNDVTATHPTTQLSVCSTCGSVRQHSGRSSWTNCECARNAWPKTWGGCRSYGTKK</sequence>
<organism evidence="2">
    <name type="scientific">Picornavirales sp</name>
    <dbReference type="NCBI Taxonomy" id="1955153"/>
    <lineage>
        <taxon>Viruses</taxon>
        <taxon>Riboviria</taxon>
        <taxon>Orthornavirae</taxon>
        <taxon>Pisuviricota</taxon>
        <taxon>Pisoniviricetes</taxon>
        <taxon>Picornavirales</taxon>
    </lineage>
</organism>
<feature type="compositionally biased region" description="Basic residues" evidence="1">
    <location>
        <begin position="232"/>
        <end position="243"/>
    </location>
</feature>
<feature type="compositionally biased region" description="Basic and acidic residues" evidence="1">
    <location>
        <begin position="302"/>
        <end position="317"/>
    </location>
</feature>
<reference evidence="2" key="1">
    <citation type="submission" date="2020-01" db="EMBL/GenBank/DDBJ databases">
        <title>Viral genomes from wild and zoo birds in China.</title>
        <authorList>
            <person name="Zhao M."/>
            <person name="Shan L.T."/>
            <person name="Yang X.S."/>
            <person name="Zhang W."/>
        </authorList>
    </citation>
    <scope>NUCLEOTIDE SEQUENCE</scope>
    <source>
        <strain evidence="2">Rfb093shi1</strain>
    </source>
</reference>
<name>A0A6M3YNS7_9VIRU</name>
<feature type="compositionally biased region" description="Low complexity" evidence="1">
    <location>
        <begin position="244"/>
        <end position="254"/>
    </location>
</feature>
<protein>
    <submittedName>
        <fullName evidence="2">Uncharacterized protein</fullName>
    </submittedName>
</protein>
<feature type="compositionally biased region" description="Basic and acidic residues" evidence="1">
    <location>
        <begin position="201"/>
        <end position="212"/>
    </location>
</feature>